<dbReference type="PROSITE" id="PS00211">
    <property type="entry name" value="ABC_TRANSPORTER_1"/>
    <property type="match status" value="1"/>
</dbReference>
<keyword evidence="2 8" id="KW-0812">Transmembrane</keyword>
<dbReference type="Pfam" id="PF00664">
    <property type="entry name" value="ABC_membrane"/>
    <property type="match status" value="1"/>
</dbReference>
<dbReference type="Proteomes" id="UP000812013">
    <property type="component" value="Unassembled WGS sequence"/>
</dbReference>
<keyword evidence="12" id="KW-1185">Reference proteome</keyword>
<dbReference type="Pfam" id="PF00005">
    <property type="entry name" value="ABC_tran"/>
    <property type="match status" value="1"/>
</dbReference>
<dbReference type="InterPro" id="IPR011527">
    <property type="entry name" value="ABC1_TM_dom"/>
</dbReference>
<dbReference type="SUPFAM" id="SSF52540">
    <property type="entry name" value="P-loop containing nucleoside triphosphate hydrolases"/>
    <property type="match status" value="1"/>
</dbReference>
<dbReference type="InterPro" id="IPR027417">
    <property type="entry name" value="P-loop_NTPase"/>
</dbReference>
<dbReference type="SMART" id="SM00382">
    <property type="entry name" value="AAA"/>
    <property type="match status" value="1"/>
</dbReference>
<keyword evidence="5 8" id="KW-1133">Transmembrane helix</keyword>
<evidence type="ECO:0000259" key="9">
    <source>
        <dbReference type="PROSITE" id="PS50893"/>
    </source>
</evidence>
<gene>
    <name evidence="11" type="ORF">GPJ59_00750</name>
</gene>
<dbReference type="InterPro" id="IPR017871">
    <property type="entry name" value="ABC_transporter-like_CS"/>
</dbReference>
<feature type="domain" description="ABC transporter" evidence="9">
    <location>
        <begin position="461"/>
        <end position="693"/>
    </location>
</feature>
<evidence type="ECO:0000313" key="11">
    <source>
        <dbReference type="EMBL" id="MBW5480463.1"/>
    </source>
</evidence>
<feature type="transmembrane region" description="Helical" evidence="8">
    <location>
        <begin position="184"/>
        <end position="204"/>
    </location>
</feature>
<evidence type="ECO:0000256" key="1">
    <source>
        <dbReference type="ARBA" id="ARBA00004651"/>
    </source>
</evidence>
<dbReference type="InterPro" id="IPR003439">
    <property type="entry name" value="ABC_transporter-like_ATP-bd"/>
</dbReference>
<keyword evidence="6 8" id="KW-0472">Membrane</keyword>
<evidence type="ECO:0000256" key="3">
    <source>
        <dbReference type="ARBA" id="ARBA00022741"/>
    </source>
</evidence>
<evidence type="ECO:0000256" key="2">
    <source>
        <dbReference type="ARBA" id="ARBA00022692"/>
    </source>
</evidence>
<feature type="transmembrane region" description="Helical" evidence="8">
    <location>
        <begin position="371"/>
        <end position="391"/>
    </location>
</feature>
<dbReference type="SUPFAM" id="SSF90123">
    <property type="entry name" value="ABC transporter transmembrane region"/>
    <property type="match status" value="1"/>
</dbReference>
<dbReference type="Gene3D" id="3.40.50.300">
    <property type="entry name" value="P-loop containing nucleotide triphosphate hydrolases"/>
    <property type="match status" value="1"/>
</dbReference>
<feature type="domain" description="ABC transmembrane type-1" evidence="10">
    <location>
        <begin position="150"/>
        <end position="429"/>
    </location>
</feature>
<feature type="transmembrane region" description="Helical" evidence="8">
    <location>
        <begin position="403"/>
        <end position="430"/>
    </location>
</feature>
<feature type="region of interest" description="Disordered" evidence="7">
    <location>
        <begin position="1"/>
        <end position="44"/>
    </location>
</feature>
<reference evidence="11 12" key="1">
    <citation type="submission" date="2019-12" db="EMBL/GenBank/DDBJ databases">
        <title>Genome sequence of Streptomyces bambusae.</title>
        <authorList>
            <person name="Bansal K."/>
            <person name="Choksket S."/>
            <person name="Korpole S."/>
            <person name="Patil P.B."/>
        </authorList>
    </citation>
    <scope>NUCLEOTIDE SEQUENCE [LARGE SCALE GENOMIC DNA]</scope>
    <source>
        <strain evidence="11 12">SK60</strain>
    </source>
</reference>
<dbReference type="InterPro" id="IPR022515">
    <property type="entry name" value="NHPM_micro_ABC2"/>
</dbReference>
<evidence type="ECO:0000256" key="8">
    <source>
        <dbReference type="SAM" id="Phobius"/>
    </source>
</evidence>
<evidence type="ECO:0000256" key="7">
    <source>
        <dbReference type="SAM" id="MobiDB-lite"/>
    </source>
</evidence>
<keyword evidence="3" id="KW-0547">Nucleotide-binding</keyword>
<dbReference type="InterPro" id="IPR003593">
    <property type="entry name" value="AAA+_ATPase"/>
</dbReference>
<feature type="transmembrane region" description="Helical" evidence="8">
    <location>
        <begin position="287"/>
        <end position="308"/>
    </location>
</feature>
<evidence type="ECO:0000313" key="12">
    <source>
        <dbReference type="Proteomes" id="UP000812013"/>
    </source>
</evidence>
<evidence type="ECO:0000256" key="6">
    <source>
        <dbReference type="ARBA" id="ARBA00023136"/>
    </source>
</evidence>
<dbReference type="NCBIfam" id="TIGR03797">
    <property type="entry name" value="NHLM_micro_ABC2"/>
    <property type="match status" value="1"/>
</dbReference>
<feature type="transmembrane region" description="Helical" evidence="8">
    <location>
        <begin position="258"/>
        <end position="281"/>
    </location>
</feature>
<evidence type="ECO:0000259" key="10">
    <source>
        <dbReference type="PROSITE" id="PS50929"/>
    </source>
</evidence>
<proteinExistence type="predicted"/>
<dbReference type="Gene3D" id="1.20.1560.10">
    <property type="entry name" value="ABC transporter type 1, transmembrane domain"/>
    <property type="match status" value="1"/>
</dbReference>
<comment type="subcellular location">
    <subcellularLocation>
        <location evidence="1">Cell membrane</location>
        <topology evidence="1">Multi-pass membrane protein</topology>
    </subcellularLocation>
</comment>
<dbReference type="PANTHER" id="PTHR24221">
    <property type="entry name" value="ATP-BINDING CASSETTE SUB-FAMILY B"/>
    <property type="match status" value="1"/>
</dbReference>
<accession>A0ABS6YYA3</accession>
<dbReference type="InterPro" id="IPR039421">
    <property type="entry name" value="Type_1_exporter"/>
</dbReference>
<name>A0ABS6YYA3_9ACTN</name>
<evidence type="ECO:0000256" key="4">
    <source>
        <dbReference type="ARBA" id="ARBA00022840"/>
    </source>
</evidence>
<comment type="caution">
    <text evidence="11">The sequence shown here is derived from an EMBL/GenBank/DDBJ whole genome shotgun (WGS) entry which is preliminary data.</text>
</comment>
<dbReference type="PANTHER" id="PTHR24221:SF654">
    <property type="entry name" value="ATP-BINDING CASSETTE SUB-FAMILY B MEMBER 6"/>
    <property type="match status" value="1"/>
</dbReference>
<protein>
    <submittedName>
        <fullName evidence="11">NHLP bacteriocin export ABC transporter permease/ATPase subunit</fullName>
    </submittedName>
</protein>
<sequence>RERRSAGTVVLKRRARAGTPRVAPDTGVARPNPRGPGPADERLDPVERIAAASRVRTRPVRLTGRWWREDHGPLVGRRAADGTPVALLRRRGGYQAVDPATGTRERVDEDTAADLDPHAVMFYRPLPDGRPGLLRLLRFCARGTGRELPGLLLSGLAAAGLGALVPLATGTVLGEYVPRAENSLIVQAALALVATSVVSAAFLLMQNIAVLRVEGRVEAALQPAVWDRLLRLPATFFAGRSTGELAGAALGISAIRRVLSGVGSVCVQAATVGTVNLVLLFVHSVPLALAALAVLFLFAVVFLALGLWQLRYQRRLIALGHRIDNQAFQTLRGLPKLRVAAAESFAYAAWAREFARTRELQQRIGRIKNTLTVLGAVQLPLCTLVMFVLLAGPARGSMSAGEFLTFSTAVTMLLSCVTQLTGALLSAAAVQPMYEQLAPILAAAPEAAGSAVPPGELTGAVEVKNLSYRYTDDGPLVLDDVSLRIRPGEFVAIVGASGCGKSTLLRLLIGFAEPTSGSVLYDGQDLAALDRSAVRRQCGVVLQQAQPFAGSILDCIRGAGPFTVEEAWEAAAMAGLAEDIKAMPMGMHTMLSDGGGTVSGGQRQRLMIAQALVRKPRIVLLDEATSALDNEAQRVVIASTRALRATRVVIAHRLSTVMDADRVIVMESGRITQQGPPATLLSDPDGPFHELVRRQRVDT</sequence>
<dbReference type="PROSITE" id="PS50929">
    <property type="entry name" value="ABC_TM1F"/>
    <property type="match status" value="1"/>
</dbReference>
<keyword evidence="4" id="KW-0067">ATP-binding</keyword>
<feature type="transmembrane region" description="Helical" evidence="8">
    <location>
        <begin position="151"/>
        <end position="172"/>
    </location>
</feature>
<evidence type="ECO:0000256" key="5">
    <source>
        <dbReference type="ARBA" id="ARBA00022989"/>
    </source>
</evidence>
<dbReference type="InterPro" id="IPR036640">
    <property type="entry name" value="ABC1_TM_sf"/>
</dbReference>
<dbReference type="EMBL" id="WTFF01000003">
    <property type="protein sequence ID" value="MBW5480463.1"/>
    <property type="molecule type" value="Genomic_DNA"/>
</dbReference>
<feature type="non-terminal residue" evidence="11">
    <location>
        <position position="1"/>
    </location>
</feature>
<dbReference type="CDD" id="cd03228">
    <property type="entry name" value="ABCC_MRP_Like"/>
    <property type="match status" value="1"/>
</dbReference>
<dbReference type="RefSeq" id="WP_219664172.1">
    <property type="nucleotide sequence ID" value="NZ_WTFF01000003.1"/>
</dbReference>
<organism evidence="11 12">
    <name type="scientific">Streptomyces bambusae</name>
    <dbReference type="NCBI Taxonomy" id="1550616"/>
    <lineage>
        <taxon>Bacteria</taxon>
        <taxon>Bacillati</taxon>
        <taxon>Actinomycetota</taxon>
        <taxon>Actinomycetes</taxon>
        <taxon>Kitasatosporales</taxon>
        <taxon>Streptomycetaceae</taxon>
        <taxon>Streptomyces</taxon>
    </lineage>
</organism>
<dbReference type="PROSITE" id="PS50893">
    <property type="entry name" value="ABC_TRANSPORTER_2"/>
    <property type="match status" value="1"/>
</dbReference>